<comment type="caution">
    <text evidence="2">The sequence shown here is derived from an EMBL/GenBank/DDBJ whole genome shotgun (WGS) entry which is preliminary data.</text>
</comment>
<dbReference type="Proteomes" id="UP000245283">
    <property type="component" value="Unassembled WGS sequence"/>
</dbReference>
<sequence length="131" mass="14903">MAFEVKVYREVTAYQAKVMFGLSWRQFGIAAIGIPVVGVVFAACYMLGQENLGVVLTFVLAIPFIAVGWVRPMGVPFEQYARYAVEARKGHKRFTFYQRDPFAQRKEGTHEALARTSRKARRRYGAFEATN</sequence>
<organism evidence="2 3">
    <name type="scientific">Ancrocorticia populi</name>
    <dbReference type="NCBI Taxonomy" id="2175228"/>
    <lineage>
        <taxon>Bacteria</taxon>
        <taxon>Bacillati</taxon>
        <taxon>Actinomycetota</taxon>
        <taxon>Actinomycetes</taxon>
        <taxon>Actinomycetales</taxon>
        <taxon>Actinomycetaceae</taxon>
        <taxon>Ancrocorticia</taxon>
    </lineage>
</organism>
<protein>
    <submittedName>
        <fullName evidence="2">PrgI family protein</fullName>
    </submittedName>
</protein>
<name>A0A2V1KC28_9ACTO</name>
<evidence type="ECO:0000313" key="2">
    <source>
        <dbReference type="EMBL" id="PWF27077.1"/>
    </source>
</evidence>
<dbReference type="Pfam" id="PF12666">
    <property type="entry name" value="PrgI"/>
    <property type="match status" value="1"/>
</dbReference>
<keyword evidence="3" id="KW-1185">Reference proteome</keyword>
<reference evidence="3" key="1">
    <citation type="submission" date="2018-05" db="EMBL/GenBank/DDBJ databases">
        <authorList>
            <person name="Li Y."/>
        </authorList>
    </citation>
    <scope>NUCLEOTIDE SEQUENCE [LARGE SCALE GENOMIC DNA]</scope>
    <source>
        <strain evidence="3">sk1b4</strain>
    </source>
</reference>
<feature type="transmembrane region" description="Helical" evidence="1">
    <location>
        <begin position="27"/>
        <end position="48"/>
    </location>
</feature>
<keyword evidence="1" id="KW-0812">Transmembrane</keyword>
<dbReference type="RefSeq" id="WP_109092577.1">
    <property type="nucleotide sequence ID" value="NZ_QETB01000001.1"/>
</dbReference>
<feature type="transmembrane region" description="Helical" evidence="1">
    <location>
        <begin position="54"/>
        <end position="70"/>
    </location>
</feature>
<proteinExistence type="predicted"/>
<evidence type="ECO:0000313" key="3">
    <source>
        <dbReference type="Proteomes" id="UP000245283"/>
    </source>
</evidence>
<evidence type="ECO:0000256" key="1">
    <source>
        <dbReference type="SAM" id="Phobius"/>
    </source>
</evidence>
<dbReference type="OrthoDB" id="2067810at2"/>
<accession>A0A2V1KC28</accession>
<keyword evidence="1" id="KW-1133">Transmembrane helix</keyword>
<dbReference type="EMBL" id="QETB01000001">
    <property type="protein sequence ID" value="PWF27077.1"/>
    <property type="molecule type" value="Genomic_DNA"/>
</dbReference>
<dbReference type="InterPro" id="IPR024414">
    <property type="entry name" value="Uncharacterised_PrgI"/>
</dbReference>
<dbReference type="AlphaFoldDB" id="A0A2V1KC28"/>
<gene>
    <name evidence="2" type="ORF">DD236_01325</name>
</gene>
<keyword evidence="1" id="KW-0472">Membrane</keyword>